<dbReference type="HOGENOM" id="CLU_2042475_0_0_1"/>
<accession>A0A0D3I071</accession>
<dbReference type="InterPro" id="IPR027417">
    <property type="entry name" value="P-loop_NTPase"/>
</dbReference>
<sequence>MAEAKTRWRRAVAKTIAQQPRSAPSGALGIWVIVRGQIPKDMLEDIRRELTADEVAELYKRVHKMTAPAATEPAALFVFGPPAVGKTSLANARATELFDTSNTQHLAPPVALVSGLAGTGF</sequence>
<dbReference type="KEGG" id="ehx:EMIHUDRAFT_220734"/>
<dbReference type="Proteomes" id="UP000013827">
    <property type="component" value="Unassembled WGS sequence"/>
</dbReference>
<dbReference type="Gene3D" id="3.40.50.300">
    <property type="entry name" value="P-loop containing nucleotide triphosphate hydrolases"/>
    <property type="match status" value="1"/>
</dbReference>
<keyword evidence="2" id="KW-1185">Reference proteome</keyword>
<reference evidence="1" key="2">
    <citation type="submission" date="2024-10" db="UniProtKB">
        <authorList>
            <consortium name="EnsemblProtists"/>
        </authorList>
    </citation>
    <scope>IDENTIFICATION</scope>
</reference>
<dbReference type="AlphaFoldDB" id="A0A0D3I071"/>
<evidence type="ECO:0008006" key="3">
    <source>
        <dbReference type="Google" id="ProtNLM"/>
    </source>
</evidence>
<protein>
    <recommendedName>
        <fullName evidence="3">ATPase AAA-type core domain-containing protein</fullName>
    </recommendedName>
</protein>
<evidence type="ECO:0000313" key="1">
    <source>
        <dbReference type="EnsemblProtists" id="EOD04656"/>
    </source>
</evidence>
<evidence type="ECO:0000313" key="2">
    <source>
        <dbReference type="Proteomes" id="UP000013827"/>
    </source>
</evidence>
<reference evidence="2" key="1">
    <citation type="journal article" date="2013" name="Nature">
        <title>Pan genome of the phytoplankton Emiliania underpins its global distribution.</title>
        <authorList>
            <person name="Read B.A."/>
            <person name="Kegel J."/>
            <person name="Klute M.J."/>
            <person name="Kuo A."/>
            <person name="Lefebvre S.C."/>
            <person name="Maumus F."/>
            <person name="Mayer C."/>
            <person name="Miller J."/>
            <person name="Monier A."/>
            <person name="Salamov A."/>
            <person name="Young J."/>
            <person name="Aguilar M."/>
            <person name="Claverie J.M."/>
            <person name="Frickenhaus S."/>
            <person name="Gonzalez K."/>
            <person name="Herman E.K."/>
            <person name="Lin Y.C."/>
            <person name="Napier J."/>
            <person name="Ogata H."/>
            <person name="Sarno A.F."/>
            <person name="Shmutz J."/>
            <person name="Schroeder D."/>
            <person name="de Vargas C."/>
            <person name="Verret F."/>
            <person name="von Dassow P."/>
            <person name="Valentin K."/>
            <person name="Van de Peer Y."/>
            <person name="Wheeler G."/>
            <person name="Dacks J.B."/>
            <person name="Delwiche C.F."/>
            <person name="Dyhrman S.T."/>
            <person name="Glockner G."/>
            <person name="John U."/>
            <person name="Richards T."/>
            <person name="Worden A.Z."/>
            <person name="Zhang X."/>
            <person name="Grigoriev I.V."/>
            <person name="Allen A.E."/>
            <person name="Bidle K."/>
            <person name="Borodovsky M."/>
            <person name="Bowler C."/>
            <person name="Brownlee C."/>
            <person name="Cock J.M."/>
            <person name="Elias M."/>
            <person name="Gladyshev V.N."/>
            <person name="Groth M."/>
            <person name="Guda C."/>
            <person name="Hadaegh A."/>
            <person name="Iglesias-Rodriguez M.D."/>
            <person name="Jenkins J."/>
            <person name="Jones B.M."/>
            <person name="Lawson T."/>
            <person name="Leese F."/>
            <person name="Lindquist E."/>
            <person name="Lobanov A."/>
            <person name="Lomsadze A."/>
            <person name="Malik S.B."/>
            <person name="Marsh M.E."/>
            <person name="Mackinder L."/>
            <person name="Mock T."/>
            <person name="Mueller-Roeber B."/>
            <person name="Pagarete A."/>
            <person name="Parker M."/>
            <person name="Probert I."/>
            <person name="Quesneville H."/>
            <person name="Raines C."/>
            <person name="Rensing S.A."/>
            <person name="Riano-Pachon D.M."/>
            <person name="Richier S."/>
            <person name="Rokitta S."/>
            <person name="Shiraiwa Y."/>
            <person name="Soanes D.M."/>
            <person name="van der Giezen M."/>
            <person name="Wahlund T.M."/>
            <person name="Williams B."/>
            <person name="Wilson W."/>
            <person name="Wolfe G."/>
            <person name="Wurch L.L."/>
        </authorList>
    </citation>
    <scope>NUCLEOTIDE SEQUENCE</scope>
</reference>
<dbReference type="GeneID" id="17250858"/>
<name>A0A0D3I071_EMIH1</name>
<proteinExistence type="predicted"/>
<organism evidence="1 2">
    <name type="scientific">Emiliania huxleyi (strain CCMP1516)</name>
    <dbReference type="NCBI Taxonomy" id="280463"/>
    <lineage>
        <taxon>Eukaryota</taxon>
        <taxon>Haptista</taxon>
        <taxon>Haptophyta</taxon>
        <taxon>Prymnesiophyceae</taxon>
        <taxon>Isochrysidales</taxon>
        <taxon>Noelaerhabdaceae</taxon>
        <taxon>Emiliania</taxon>
    </lineage>
</organism>
<dbReference type="EnsemblProtists" id="EOD04656">
    <property type="protein sequence ID" value="EOD04656"/>
    <property type="gene ID" value="EMIHUDRAFT_220734"/>
</dbReference>
<dbReference type="PaxDb" id="2903-EOD04656"/>
<dbReference type="RefSeq" id="XP_005757085.1">
    <property type="nucleotide sequence ID" value="XM_005757028.1"/>
</dbReference>